<gene>
    <name evidence="3" type="ORF">DVR12_14740</name>
</gene>
<protein>
    <submittedName>
        <fullName evidence="3">Rhodanese-like domain-containing protein</fullName>
    </submittedName>
</protein>
<name>A0A3E1Y9N8_9BACT</name>
<dbReference type="InterPro" id="IPR036873">
    <property type="entry name" value="Rhodanese-like_dom_sf"/>
</dbReference>
<sequence>MKHLIVLLSAFVIFSGSLSAQEKQEPWKNSQLLAPKVLADKITKNQTADVLILCVGPDAVIKGSVDLGAAHDAENLVKLKDYLKDVPKDKEVVIYCGCCPFAKCPNVRPAFTVLNEMGFRNARLLDLPKNIKVDWLDKNYPSND</sequence>
<feature type="domain" description="Rhodanese" evidence="2">
    <location>
        <begin position="78"/>
        <end position="144"/>
    </location>
</feature>
<keyword evidence="1" id="KW-0732">Signal</keyword>
<feature type="signal peptide" evidence="1">
    <location>
        <begin position="1"/>
        <end position="20"/>
    </location>
</feature>
<dbReference type="SUPFAM" id="SSF52821">
    <property type="entry name" value="Rhodanese/Cell cycle control phosphatase"/>
    <property type="match status" value="1"/>
</dbReference>
<proteinExistence type="predicted"/>
<dbReference type="RefSeq" id="WP_116976557.1">
    <property type="nucleotide sequence ID" value="NZ_QPMM01000007.1"/>
</dbReference>
<dbReference type="AlphaFoldDB" id="A0A3E1Y9N8"/>
<organism evidence="3 4">
    <name type="scientific">Chitinophaga silvatica</name>
    <dbReference type="NCBI Taxonomy" id="2282649"/>
    <lineage>
        <taxon>Bacteria</taxon>
        <taxon>Pseudomonadati</taxon>
        <taxon>Bacteroidota</taxon>
        <taxon>Chitinophagia</taxon>
        <taxon>Chitinophagales</taxon>
        <taxon>Chitinophagaceae</taxon>
        <taxon>Chitinophaga</taxon>
    </lineage>
</organism>
<reference evidence="3 4" key="1">
    <citation type="submission" date="2018-07" db="EMBL/GenBank/DDBJ databases">
        <title>Chitinophaga K2CV101002-2 sp. nov., isolated from a monsoon evergreen broad-leaved forest soil.</title>
        <authorList>
            <person name="Lv Y."/>
        </authorList>
    </citation>
    <scope>NUCLEOTIDE SEQUENCE [LARGE SCALE GENOMIC DNA]</scope>
    <source>
        <strain evidence="3 4">GDMCC 1.1288</strain>
    </source>
</reference>
<evidence type="ECO:0000256" key="1">
    <source>
        <dbReference type="SAM" id="SignalP"/>
    </source>
</evidence>
<feature type="chain" id="PRO_5017584757" evidence="1">
    <location>
        <begin position="21"/>
        <end position="144"/>
    </location>
</feature>
<dbReference type="OrthoDB" id="760650at2"/>
<evidence type="ECO:0000313" key="3">
    <source>
        <dbReference type="EMBL" id="RFS21906.1"/>
    </source>
</evidence>
<dbReference type="InterPro" id="IPR001763">
    <property type="entry name" value="Rhodanese-like_dom"/>
</dbReference>
<comment type="caution">
    <text evidence="3">The sequence shown here is derived from an EMBL/GenBank/DDBJ whole genome shotgun (WGS) entry which is preliminary data.</text>
</comment>
<dbReference type="PROSITE" id="PS50206">
    <property type="entry name" value="RHODANESE_3"/>
    <property type="match status" value="1"/>
</dbReference>
<keyword evidence="4" id="KW-1185">Reference proteome</keyword>
<evidence type="ECO:0000313" key="4">
    <source>
        <dbReference type="Proteomes" id="UP000260644"/>
    </source>
</evidence>
<dbReference type="Proteomes" id="UP000260644">
    <property type="component" value="Unassembled WGS sequence"/>
</dbReference>
<evidence type="ECO:0000259" key="2">
    <source>
        <dbReference type="PROSITE" id="PS50206"/>
    </source>
</evidence>
<dbReference type="EMBL" id="QPMM01000007">
    <property type="protein sequence ID" value="RFS21906.1"/>
    <property type="molecule type" value="Genomic_DNA"/>
</dbReference>
<accession>A0A3E1Y9N8</accession>